<dbReference type="InterPro" id="IPR003591">
    <property type="entry name" value="Leu-rich_rpt_typical-subtyp"/>
</dbReference>
<evidence type="ECO:0000256" key="1">
    <source>
        <dbReference type="ARBA" id="ARBA00022614"/>
    </source>
</evidence>
<dbReference type="PROSITE" id="PS51417">
    <property type="entry name" value="ARF"/>
    <property type="match status" value="1"/>
</dbReference>
<evidence type="ECO:0000313" key="9">
    <source>
        <dbReference type="Proteomes" id="UP000789831"/>
    </source>
</evidence>
<dbReference type="PROSITE" id="PS51352">
    <property type="entry name" value="THIOREDOXIN_2"/>
    <property type="match status" value="1"/>
</dbReference>
<organism evidence="8 9">
    <name type="scientific">Ambispora gerdemannii</name>
    <dbReference type="NCBI Taxonomy" id="144530"/>
    <lineage>
        <taxon>Eukaryota</taxon>
        <taxon>Fungi</taxon>
        <taxon>Fungi incertae sedis</taxon>
        <taxon>Mucoromycota</taxon>
        <taxon>Glomeromycotina</taxon>
        <taxon>Glomeromycetes</taxon>
        <taxon>Archaeosporales</taxon>
        <taxon>Ambisporaceae</taxon>
        <taxon>Ambispora</taxon>
    </lineage>
</organism>
<evidence type="ECO:0000256" key="6">
    <source>
        <dbReference type="SAM" id="MobiDB-lite"/>
    </source>
</evidence>
<dbReference type="AlphaFoldDB" id="A0A9N9B9U8"/>
<evidence type="ECO:0000256" key="2">
    <source>
        <dbReference type="ARBA" id="ARBA00022737"/>
    </source>
</evidence>
<dbReference type="Proteomes" id="UP000789831">
    <property type="component" value="Unassembled WGS sequence"/>
</dbReference>
<keyword evidence="4 5" id="KW-0342">GTP-binding</keyword>
<comment type="caution">
    <text evidence="8">The sequence shown here is derived from an EMBL/GenBank/DDBJ whole genome shotgun (WGS) entry which is preliminary data.</text>
</comment>
<dbReference type="SMART" id="SM00364">
    <property type="entry name" value="LRR_BAC"/>
    <property type="match status" value="11"/>
</dbReference>
<keyword evidence="3 5" id="KW-0547">Nucleotide-binding</keyword>
<dbReference type="SMART" id="SM00369">
    <property type="entry name" value="LRR_TYP"/>
    <property type="match status" value="13"/>
</dbReference>
<dbReference type="InterPro" id="IPR055414">
    <property type="entry name" value="LRR_R13L4/SHOC2-like"/>
</dbReference>
<dbReference type="SUPFAM" id="SSF52540">
    <property type="entry name" value="P-loop containing nucleoside triphosphate hydrolases"/>
    <property type="match status" value="1"/>
</dbReference>
<dbReference type="SMART" id="SM00365">
    <property type="entry name" value="LRR_SD22"/>
    <property type="match status" value="7"/>
</dbReference>
<feature type="compositionally biased region" description="Low complexity" evidence="6">
    <location>
        <begin position="402"/>
        <end position="430"/>
    </location>
</feature>
<dbReference type="Pfam" id="PF00025">
    <property type="entry name" value="Arf"/>
    <property type="match status" value="1"/>
</dbReference>
<keyword evidence="1" id="KW-0433">Leucine-rich repeat</keyword>
<feature type="binding site" evidence="5">
    <location>
        <position position="21"/>
    </location>
    <ligand>
        <name>GTP</name>
        <dbReference type="ChEBI" id="CHEBI:37565"/>
    </ligand>
</feature>
<dbReference type="Pfam" id="PF23598">
    <property type="entry name" value="LRR_14"/>
    <property type="match status" value="1"/>
</dbReference>
<dbReference type="InterPro" id="IPR025875">
    <property type="entry name" value="Leu-rich_rpt_4"/>
</dbReference>
<feature type="compositionally biased region" description="Polar residues" evidence="6">
    <location>
        <begin position="447"/>
        <end position="461"/>
    </location>
</feature>
<dbReference type="InterPro" id="IPR050216">
    <property type="entry name" value="LRR_domain-containing"/>
</dbReference>
<feature type="compositionally biased region" description="Low complexity" evidence="6">
    <location>
        <begin position="307"/>
        <end position="316"/>
    </location>
</feature>
<evidence type="ECO:0000256" key="3">
    <source>
        <dbReference type="ARBA" id="ARBA00022741"/>
    </source>
</evidence>
<dbReference type="OrthoDB" id="660555at2759"/>
<dbReference type="InterPro" id="IPR027417">
    <property type="entry name" value="P-loop_NTPase"/>
</dbReference>
<dbReference type="InterPro" id="IPR032675">
    <property type="entry name" value="LRR_dom_sf"/>
</dbReference>
<sequence length="1116" mass="122370">MIASEELSIGNVRFTTYDLGGHLQARRLWKDYFPEVSGIVFMVDSQDRERIAESKTELDALLSIEELSTVPFLILGNKIDAPGAISEEELRYSLGLYQTTGKGKVPLKDIRPIEVFMCSVVMRQGYGEVDDLTFIKGEPIILGGPVPNDGSLNTIIVEFWASWCQPYNSGESERKTGRDTIPHLSKIQQKYRDQGIKVLGITNEKKANEVIEFVNNMGDNMNYSVAFDKNRTAKKALFVPSGSPGIPTAFILVNNKVIWSGQPGLDEEFDRLVEQAANEKTSTCLDHSPLLIKEMRRTTGTSKRANTSGASAASGTRGIDNSKSNNDTNGVSSTVKSTSTLTRSNTTSSLLTPRSKISRSPSPRLGVISDSIPATNARTSNTLKPSITSSRTTNGVSSTVKNTSTLTRSNTTSSSLTPNRTSNTNNPSTTARSKVSRSPSPRLGVISDSTPTTNARTSNTLEPPITSSRNSRSPSPSSSIVGKTNTTNKSASKTAKPIKNKRTSRSPSPSPDTGEPTARRLNLSNRSLSEIPEDVWKMYETDTANIDLDFGAARSDIWYEAVDLTRMVIADNHLQSIDKRIAEFRSLVFIDLHNNKLSTLPDEFGELSNLVTLNLSANEFTELPNCLTSLLSLIELQISSNKLSGTLDSSFGNLSKLELLDISFNEITGLPEEIQNCKKLRKLILKKNKLKEIPGLALSGMSRLEELEVNENQLEKIFGGLDGTPVNLPYLKRLDLRQNRLEALDEEQEATLFKPSISLPALKELLISFNRIESLGPLLHTTTKLEILDIADNKFKEIPEGLTALKMLKRLDLGNNGLRVLPAELGLLTSLDLLVWEGNPLRNAPKGSKSTTALLKTLRDRLSLVDLDNMNRPTIPEHIPSPNNRGRIGSRRADSYDGAFSGPLGTITLQAVASKTLDLSKKALSSITDTELSSLAFEPTSVYLGFNAFTNIPASFSIFQNIITTLQVDHNKLTTFPSFEDKSVIFVNLVTLDLSANQITSLPDESEHTAFPNLQILNLNQNRMSALPSKLPFPKLKTFLASMNALTAITPSTFEDMEVVDVSNNNIGHLPPQLGNIKTIKTLLVEGNSFRVPGYAVVRQGTSGLMEWLRGRIVVR</sequence>
<dbReference type="PANTHER" id="PTHR48051">
    <property type="match status" value="1"/>
</dbReference>
<keyword evidence="9" id="KW-1185">Reference proteome</keyword>
<feature type="binding site" evidence="5">
    <location>
        <begin position="77"/>
        <end position="80"/>
    </location>
    <ligand>
        <name>GTP</name>
        <dbReference type="ChEBI" id="CHEBI:37565"/>
    </ligand>
</feature>
<reference evidence="8" key="1">
    <citation type="submission" date="2021-06" db="EMBL/GenBank/DDBJ databases">
        <authorList>
            <person name="Kallberg Y."/>
            <person name="Tangrot J."/>
            <person name="Rosling A."/>
        </authorList>
    </citation>
    <scope>NUCLEOTIDE SEQUENCE</scope>
    <source>
        <strain evidence="8">MT106</strain>
    </source>
</reference>
<dbReference type="SUPFAM" id="SSF52058">
    <property type="entry name" value="L domain-like"/>
    <property type="match status" value="2"/>
</dbReference>
<protein>
    <submittedName>
        <fullName evidence="8">13187_t:CDS:1</fullName>
    </submittedName>
</protein>
<evidence type="ECO:0000259" key="7">
    <source>
        <dbReference type="PROSITE" id="PS51352"/>
    </source>
</evidence>
<dbReference type="GO" id="GO:0005737">
    <property type="term" value="C:cytoplasm"/>
    <property type="evidence" value="ECO:0007669"/>
    <property type="project" value="TreeGrafter"/>
</dbReference>
<dbReference type="InterPro" id="IPR001611">
    <property type="entry name" value="Leu-rich_rpt"/>
</dbReference>
<dbReference type="GO" id="GO:0005525">
    <property type="term" value="F:GTP binding"/>
    <property type="evidence" value="ECO:0007669"/>
    <property type="project" value="UniProtKB-KW"/>
</dbReference>
<dbReference type="InterPro" id="IPR036249">
    <property type="entry name" value="Thioredoxin-like_sf"/>
</dbReference>
<dbReference type="InterPro" id="IPR013766">
    <property type="entry name" value="Thioredoxin_domain"/>
</dbReference>
<dbReference type="InterPro" id="IPR006689">
    <property type="entry name" value="Small_GTPase_ARF/SAR"/>
</dbReference>
<keyword evidence="2" id="KW-0677">Repeat</keyword>
<dbReference type="Gene3D" id="3.40.50.300">
    <property type="entry name" value="P-loop containing nucleotide triphosphate hydrolases"/>
    <property type="match status" value="1"/>
</dbReference>
<feature type="compositionally biased region" description="Polar residues" evidence="6">
    <location>
        <begin position="372"/>
        <end position="401"/>
    </location>
</feature>
<dbReference type="PRINTS" id="PR00328">
    <property type="entry name" value="SAR1GTPBP"/>
</dbReference>
<dbReference type="Pfam" id="PF12799">
    <property type="entry name" value="LRR_4"/>
    <property type="match status" value="1"/>
</dbReference>
<dbReference type="GO" id="GO:0003924">
    <property type="term" value="F:GTPase activity"/>
    <property type="evidence" value="ECO:0007669"/>
    <property type="project" value="InterPro"/>
</dbReference>
<dbReference type="EMBL" id="CAJVPL010001160">
    <property type="protein sequence ID" value="CAG8556254.1"/>
    <property type="molecule type" value="Genomic_DNA"/>
</dbReference>
<dbReference type="SMART" id="SM00178">
    <property type="entry name" value="SAR"/>
    <property type="match status" value="1"/>
</dbReference>
<dbReference type="SUPFAM" id="SSF52833">
    <property type="entry name" value="Thioredoxin-like"/>
    <property type="match status" value="1"/>
</dbReference>
<evidence type="ECO:0000256" key="4">
    <source>
        <dbReference type="ARBA" id="ARBA00023134"/>
    </source>
</evidence>
<dbReference type="PROSITE" id="PS51422">
    <property type="entry name" value="SAR1"/>
    <property type="match status" value="1"/>
</dbReference>
<evidence type="ECO:0000256" key="5">
    <source>
        <dbReference type="PIRSR" id="PIRSR606689-1"/>
    </source>
</evidence>
<feature type="region of interest" description="Disordered" evidence="6">
    <location>
        <begin position="297"/>
        <end position="526"/>
    </location>
</feature>
<dbReference type="PROSITE" id="PS51450">
    <property type="entry name" value="LRR"/>
    <property type="match status" value="5"/>
</dbReference>
<evidence type="ECO:0000313" key="8">
    <source>
        <dbReference type="EMBL" id="CAG8556254.1"/>
    </source>
</evidence>
<dbReference type="CDD" id="cd02966">
    <property type="entry name" value="TlpA_like_family"/>
    <property type="match status" value="1"/>
</dbReference>
<gene>
    <name evidence="8" type="ORF">AGERDE_LOCUS6924</name>
</gene>
<dbReference type="Gene3D" id="3.40.30.10">
    <property type="entry name" value="Glutaredoxin"/>
    <property type="match status" value="1"/>
</dbReference>
<dbReference type="FunFam" id="3.80.10.10:FF:001164">
    <property type="entry name" value="GH01279p"/>
    <property type="match status" value="1"/>
</dbReference>
<name>A0A9N9B9U8_9GLOM</name>
<dbReference type="Gene3D" id="3.80.10.10">
    <property type="entry name" value="Ribonuclease Inhibitor"/>
    <property type="match status" value="4"/>
</dbReference>
<feature type="domain" description="Thioredoxin" evidence="7">
    <location>
        <begin position="107"/>
        <end position="278"/>
    </location>
</feature>
<accession>A0A9N9B9U8</accession>
<dbReference type="Pfam" id="PF13855">
    <property type="entry name" value="LRR_8"/>
    <property type="match status" value="1"/>
</dbReference>
<dbReference type="PANTHER" id="PTHR48051:SF1">
    <property type="entry name" value="RAS SUPPRESSOR PROTEIN 1"/>
    <property type="match status" value="1"/>
</dbReference>
<feature type="compositionally biased region" description="Low complexity" evidence="6">
    <location>
        <begin position="328"/>
        <end position="364"/>
    </location>
</feature>
<proteinExistence type="predicted"/>
<feature type="compositionally biased region" description="Low complexity" evidence="6">
    <location>
        <begin position="467"/>
        <end position="495"/>
    </location>
</feature>